<protein>
    <recommendedName>
        <fullName evidence="1">EVE domain-containing protein</fullName>
    </recommendedName>
</protein>
<evidence type="ECO:0000313" key="2">
    <source>
        <dbReference type="EMBL" id="KKN04791.1"/>
    </source>
</evidence>
<reference evidence="2" key="1">
    <citation type="journal article" date="2015" name="Nature">
        <title>Complex archaea that bridge the gap between prokaryotes and eukaryotes.</title>
        <authorList>
            <person name="Spang A."/>
            <person name="Saw J.H."/>
            <person name="Jorgensen S.L."/>
            <person name="Zaremba-Niedzwiedzka K."/>
            <person name="Martijn J."/>
            <person name="Lind A.E."/>
            <person name="van Eijk R."/>
            <person name="Schleper C."/>
            <person name="Guy L."/>
            <person name="Ettema T.J."/>
        </authorList>
    </citation>
    <scope>NUCLEOTIDE SEQUENCE</scope>
</reference>
<sequence length="210" mass="24943">MYNIFEMERDEPKFWIFQSNPEKLDIENAINELEKDVFTVNQYKKEIRKSDKVLFWVSGAKGGFVGYGEVLTSPEVIDQNPEAVKFIKEKDLNKKSLRVWVSYNKIKQKILNVDLQEEYFYMTEKMCIFKNPQGTNFPIDKEIWDFFVKNFISRLIIPFSVAMKKELNPPDIYRGEEEIQFNKRDSKFKETLINEFLTESKDSKEANNGK</sequence>
<organism evidence="2">
    <name type="scientific">marine sediment metagenome</name>
    <dbReference type="NCBI Taxonomy" id="412755"/>
    <lineage>
        <taxon>unclassified sequences</taxon>
        <taxon>metagenomes</taxon>
        <taxon>ecological metagenomes</taxon>
    </lineage>
</organism>
<evidence type="ECO:0000259" key="1">
    <source>
        <dbReference type="Pfam" id="PF01878"/>
    </source>
</evidence>
<feature type="domain" description="EVE" evidence="1">
    <location>
        <begin position="13"/>
        <end position="148"/>
    </location>
</feature>
<dbReference type="InterPro" id="IPR002740">
    <property type="entry name" value="EVE_domain"/>
</dbReference>
<comment type="caution">
    <text evidence="2">The sequence shown here is derived from an EMBL/GenBank/DDBJ whole genome shotgun (WGS) entry which is preliminary data.</text>
</comment>
<proteinExistence type="predicted"/>
<dbReference type="AlphaFoldDB" id="A0A0F9PUQ6"/>
<dbReference type="SUPFAM" id="SSF88697">
    <property type="entry name" value="PUA domain-like"/>
    <property type="match status" value="1"/>
</dbReference>
<dbReference type="Pfam" id="PF01878">
    <property type="entry name" value="EVE"/>
    <property type="match status" value="1"/>
</dbReference>
<name>A0A0F9PUQ6_9ZZZZ</name>
<dbReference type="InterPro" id="IPR015947">
    <property type="entry name" value="PUA-like_sf"/>
</dbReference>
<dbReference type="Gene3D" id="3.10.590.10">
    <property type="entry name" value="ph1033 like domains"/>
    <property type="match status" value="1"/>
</dbReference>
<dbReference type="EMBL" id="LAZR01004877">
    <property type="protein sequence ID" value="KKN04791.1"/>
    <property type="molecule type" value="Genomic_DNA"/>
</dbReference>
<gene>
    <name evidence="2" type="ORF">LCGC14_1093830</name>
</gene>
<accession>A0A0F9PUQ6</accession>